<organism evidence="1 2">
    <name type="scientific">Alligator mississippiensis</name>
    <name type="common">American alligator</name>
    <dbReference type="NCBI Taxonomy" id="8496"/>
    <lineage>
        <taxon>Eukaryota</taxon>
        <taxon>Metazoa</taxon>
        <taxon>Chordata</taxon>
        <taxon>Craniata</taxon>
        <taxon>Vertebrata</taxon>
        <taxon>Euteleostomi</taxon>
        <taxon>Archelosauria</taxon>
        <taxon>Archosauria</taxon>
        <taxon>Crocodylia</taxon>
        <taxon>Alligatoridae</taxon>
        <taxon>Alligatorinae</taxon>
        <taxon>Alligator</taxon>
    </lineage>
</organism>
<dbReference type="Proteomes" id="UP000050525">
    <property type="component" value="Unassembled WGS sequence"/>
</dbReference>
<evidence type="ECO:0000313" key="2">
    <source>
        <dbReference type="Proteomes" id="UP000050525"/>
    </source>
</evidence>
<name>A0A151PIT8_ALLMI</name>
<sequence>MVLEQLGGKHVSFPKQLNINLTALREDCTSRIIRRILAHVILTQTLSQLHVIQVYIPGNAKTFLNLSDSFTFKIQILTLFSPPRRLKRGKRMDGGLEHG</sequence>
<keyword evidence="2" id="KW-1185">Reference proteome</keyword>
<evidence type="ECO:0000313" key="1">
    <source>
        <dbReference type="EMBL" id="KYO48695.1"/>
    </source>
</evidence>
<protein>
    <submittedName>
        <fullName evidence="1">Uncharacterized protein</fullName>
    </submittedName>
</protein>
<accession>A0A151PIT8</accession>
<dbReference type="EMBL" id="AKHW03000179">
    <property type="protein sequence ID" value="KYO48695.1"/>
    <property type="molecule type" value="Genomic_DNA"/>
</dbReference>
<comment type="caution">
    <text evidence="1">The sequence shown here is derived from an EMBL/GenBank/DDBJ whole genome shotgun (WGS) entry which is preliminary data.</text>
</comment>
<proteinExistence type="predicted"/>
<gene>
    <name evidence="1" type="ORF">Y1Q_0004085</name>
</gene>
<reference evidence="1 2" key="1">
    <citation type="journal article" date="2012" name="Genome Biol.">
        <title>Sequencing three crocodilian genomes to illuminate the evolution of archosaurs and amniotes.</title>
        <authorList>
            <person name="St John J.A."/>
            <person name="Braun E.L."/>
            <person name="Isberg S.R."/>
            <person name="Miles L.G."/>
            <person name="Chong A.Y."/>
            <person name="Gongora J."/>
            <person name="Dalzell P."/>
            <person name="Moran C."/>
            <person name="Bed'hom B."/>
            <person name="Abzhanov A."/>
            <person name="Burgess S.C."/>
            <person name="Cooksey A.M."/>
            <person name="Castoe T.A."/>
            <person name="Crawford N.G."/>
            <person name="Densmore L.D."/>
            <person name="Drew J.C."/>
            <person name="Edwards S.V."/>
            <person name="Faircloth B.C."/>
            <person name="Fujita M.K."/>
            <person name="Greenwold M.J."/>
            <person name="Hoffmann F.G."/>
            <person name="Howard J.M."/>
            <person name="Iguchi T."/>
            <person name="Janes D.E."/>
            <person name="Khan S.Y."/>
            <person name="Kohno S."/>
            <person name="de Koning A.J."/>
            <person name="Lance S.L."/>
            <person name="McCarthy F.M."/>
            <person name="McCormack J.E."/>
            <person name="Merchant M.E."/>
            <person name="Peterson D.G."/>
            <person name="Pollock D.D."/>
            <person name="Pourmand N."/>
            <person name="Raney B.J."/>
            <person name="Roessler K.A."/>
            <person name="Sanford J.R."/>
            <person name="Sawyer R.H."/>
            <person name="Schmidt C.J."/>
            <person name="Triplett E.W."/>
            <person name="Tuberville T.D."/>
            <person name="Venegas-Anaya M."/>
            <person name="Howard J.T."/>
            <person name="Jarvis E.D."/>
            <person name="Guillette L.J.Jr."/>
            <person name="Glenn T.C."/>
            <person name="Green R.E."/>
            <person name="Ray D.A."/>
        </authorList>
    </citation>
    <scope>NUCLEOTIDE SEQUENCE [LARGE SCALE GENOMIC DNA]</scope>
    <source>
        <strain evidence="1">KSC_2009_1</strain>
    </source>
</reference>
<dbReference type="AlphaFoldDB" id="A0A151PIT8"/>